<dbReference type="AlphaFoldDB" id="A0AAD9R366"/>
<reference evidence="6" key="1">
    <citation type="journal article" date="2023" name="G3 (Bethesda)">
        <title>Whole genome assembly and annotation of the endangered Caribbean coral Acropora cervicornis.</title>
        <authorList>
            <person name="Selwyn J.D."/>
            <person name="Vollmer S.V."/>
        </authorList>
    </citation>
    <scope>NUCLEOTIDE SEQUENCE</scope>
    <source>
        <strain evidence="6">K2</strain>
    </source>
</reference>
<dbReference type="InterPro" id="IPR021852">
    <property type="entry name" value="DUF3456"/>
</dbReference>
<dbReference type="Pfam" id="PF11938">
    <property type="entry name" value="DUF3456"/>
    <property type="match status" value="1"/>
</dbReference>
<feature type="region of interest" description="Disordered" evidence="3">
    <location>
        <begin position="195"/>
        <end position="284"/>
    </location>
</feature>
<dbReference type="PANTHER" id="PTHR15382">
    <property type="entry name" value="CTG4A-RELATED"/>
    <property type="match status" value="1"/>
</dbReference>
<name>A0AAD9R366_ACRCE</name>
<feature type="signal peptide" evidence="4">
    <location>
        <begin position="1"/>
        <end position="20"/>
    </location>
</feature>
<feature type="compositionally biased region" description="Basic and acidic residues" evidence="3">
    <location>
        <begin position="230"/>
        <end position="283"/>
    </location>
</feature>
<proteinExistence type="inferred from homology"/>
<evidence type="ECO:0000259" key="5">
    <source>
        <dbReference type="Pfam" id="PF11938"/>
    </source>
</evidence>
<accession>A0AAD9R366</accession>
<dbReference type="Proteomes" id="UP001249851">
    <property type="component" value="Unassembled WGS sequence"/>
</dbReference>
<dbReference type="EMBL" id="JARQWQ010000004">
    <property type="protein sequence ID" value="KAK2572220.1"/>
    <property type="molecule type" value="Genomic_DNA"/>
</dbReference>
<evidence type="ECO:0000313" key="7">
    <source>
        <dbReference type="Proteomes" id="UP001249851"/>
    </source>
</evidence>
<sequence length="437" mass="51727">MRAFSAFLSLSAILFALVAGGVDDEEEKLPTKCHVCKHLVQELYDELERSGKSNEVFHTGQIFQEKRKEINYRKSEVRLNEALENACTNVLDYKVHKDKIKALRYEKKESTTFNTLKGLKKRGVKVELGFPDEMWDTPDAEVTRLKSRCEMMVESYEDDLTEWYWNHQDENLTNWLCIERVLNPGEDECLNISETEKTGEDGPGHQKEGQGQKEGGQDKKGKQKKGQKSKTKEKEKRSGRTKTKPNEDDSEKIQRLIREQAKEQANRQSERKKERGRGRMNERKRNKLIMRLQEIDDVDRLRGELRKIRTREMTEDDYAEVEPWERDIESSIPDDARRDMRRRRFERMEDVDDLKRELQTRIIDLEGGKLGHHFLKQNSLVFRELLERFMTEAEEIRDPSELKKRIDDIDALTVILRGGRNLEHWRNRLRTHHTDEL</sequence>
<dbReference type="PANTHER" id="PTHR15382:SF8">
    <property type="entry name" value="CANOPY B"/>
    <property type="match status" value="1"/>
</dbReference>
<reference evidence="6" key="2">
    <citation type="journal article" date="2023" name="Science">
        <title>Genomic signatures of disease resistance in endangered staghorn corals.</title>
        <authorList>
            <person name="Vollmer S.V."/>
            <person name="Selwyn J.D."/>
            <person name="Despard B.A."/>
            <person name="Roesel C.L."/>
        </authorList>
    </citation>
    <scope>NUCLEOTIDE SEQUENCE</scope>
    <source>
        <strain evidence="6">K2</strain>
    </source>
</reference>
<feature type="domain" description="DUF3456" evidence="5">
    <location>
        <begin position="32"/>
        <end position="189"/>
    </location>
</feature>
<feature type="compositionally biased region" description="Basic and acidic residues" evidence="3">
    <location>
        <begin position="195"/>
        <end position="220"/>
    </location>
</feature>
<evidence type="ECO:0000256" key="2">
    <source>
        <dbReference type="ARBA" id="ARBA00022729"/>
    </source>
</evidence>
<organism evidence="6 7">
    <name type="scientific">Acropora cervicornis</name>
    <name type="common">Staghorn coral</name>
    <dbReference type="NCBI Taxonomy" id="6130"/>
    <lineage>
        <taxon>Eukaryota</taxon>
        <taxon>Metazoa</taxon>
        <taxon>Cnidaria</taxon>
        <taxon>Anthozoa</taxon>
        <taxon>Hexacorallia</taxon>
        <taxon>Scleractinia</taxon>
        <taxon>Astrocoeniina</taxon>
        <taxon>Acroporidae</taxon>
        <taxon>Acropora</taxon>
    </lineage>
</organism>
<keyword evidence="2 4" id="KW-0732">Signal</keyword>
<evidence type="ECO:0000256" key="3">
    <source>
        <dbReference type="SAM" id="MobiDB-lite"/>
    </source>
</evidence>
<gene>
    <name evidence="6" type="ORF">P5673_002435</name>
</gene>
<evidence type="ECO:0000313" key="6">
    <source>
        <dbReference type="EMBL" id="KAK2572220.1"/>
    </source>
</evidence>
<protein>
    <submittedName>
        <fullName evidence="6">Protein canopy-like protein 4</fullName>
    </submittedName>
</protein>
<evidence type="ECO:0000256" key="4">
    <source>
        <dbReference type="SAM" id="SignalP"/>
    </source>
</evidence>
<evidence type="ECO:0000256" key="1">
    <source>
        <dbReference type="ARBA" id="ARBA00007285"/>
    </source>
</evidence>
<comment type="similarity">
    <text evidence="1">Belongs to the canopy family.</text>
</comment>
<comment type="caution">
    <text evidence="6">The sequence shown here is derived from an EMBL/GenBank/DDBJ whole genome shotgun (WGS) entry which is preliminary data.</text>
</comment>
<keyword evidence="7" id="KW-1185">Reference proteome</keyword>
<feature type="chain" id="PRO_5041958055" evidence="4">
    <location>
        <begin position="21"/>
        <end position="437"/>
    </location>
</feature>